<evidence type="ECO:0000256" key="1">
    <source>
        <dbReference type="ARBA" id="ARBA00018672"/>
    </source>
</evidence>
<dbReference type="CDD" id="cd17546">
    <property type="entry name" value="REC_hyHK_CKI1_RcsC-like"/>
    <property type="match status" value="1"/>
</dbReference>
<proteinExistence type="predicted"/>
<dbReference type="InterPro" id="IPR001789">
    <property type="entry name" value="Sig_transdc_resp-reg_receiver"/>
</dbReference>
<protein>
    <recommendedName>
        <fullName evidence="1">Stage 0 sporulation protein A homolog</fullName>
    </recommendedName>
</protein>
<name>A0A7G9GHV6_9FIRM</name>
<feature type="modified residue" description="4-aspartylphosphate" evidence="5">
    <location>
        <position position="28"/>
    </location>
</feature>
<dbReference type="InterPro" id="IPR011006">
    <property type="entry name" value="CheY-like_superfamily"/>
</dbReference>
<evidence type="ECO:0000256" key="2">
    <source>
        <dbReference type="ARBA" id="ARBA00022553"/>
    </source>
</evidence>
<dbReference type="Pfam" id="PF00072">
    <property type="entry name" value="Response_reg"/>
    <property type="match status" value="1"/>
</dbReference>
<evidence type="ECO:0000259" key="6">
    <source>
        <dbReference type="PROSITE" id="PS50110"/>
    </source>
</evidence>
<dbReference type="PANTHER" id="PTHR45339">
    <property type="entry name" value="HYBRID SIGNAL TRANSDUCTION HISTIDINE KINASE J"/>
    <property type="match status" value="1"/>
</dbReference>
<keyword evidence="8" id="KW-1185">Reference proteome</keyword>
<organism evidence="7 8">
    <name type="scientific">Wansuia hejianensis</name>
    <dbReference type="NCBI Taxonomy" id="2763667"/>
    <lineage>
        <taxon>Bacteria</taxon>
        <taxon>Bacillati</taxon>
        <taxon>Bacillota</taxon>
        <taxon>Clostridia</taxon>
        <taxon>Lachnospirales</taxon>
        <taxon>Lachnospiraceae</taxon>
        <taxon>Wansuia</taxon>
    </lineage>
</organism>
<dbReference type="PROSITE" id="PS50110">
    <property type="entry name" value="RESPONSE_REGULATORY"/>
    <property type="match status" value="1"/>
</dbReference>
<dbReference type="Gene3D" id="3.40.50.2300">
    <property type="match status" value="1"/>
</dbReference>
<keyword evidence="3" id="KW-0902">Two-component regulatory system</keyword>
<dbReference type="AlphaFoldDB" id="A0A7G9GHV6"/>
<evidence type="ECO:0000256" key="5">
    <source>
        <dbReference type="PROSITE-ProRule" id="PRU00169"/>
    </source>
</evidence>
<evidence type="ECO:0000256" key="4">
    <source>
        <dbReference type="ARBA" id="ARBA00024867"/>
    </source>
</evidence>
<sequence>MEVAENGEIAVECFRNREPGYYQVILMDIRMSVMDGIEATKVIRGLDHPDAGTIPIVAMTANAFGEDKKEAFDAGMTGYLMSDSGLRNQQ</sequence>
<evidence type="ECO:0000313" key="8">
    <source>
        <dbReference type="Proteomes" id="UP000515860"/>
    </source>
</evidence>
<dbReference type="KEGG" id="whj:H9Q79_01655"/>
<dbReference type="SUPFAM" id="SSF52172">
    <property type="entry name" value="CheY-like"/>
    <property type="match status" value="1"/>
</dbReference>
<gene>
    <name evidence="7" type="ORF">H9Q79_01655</name>
</gene>
<dbReference type="PANTHER" id="PTHR45339:SF1">
    <property type="entry name" value="HYBRID SIGNAL TRANSDUCTION HISTIDINE KINASE J"/>
    <property type="match status" value="1"/>
</dbReference>
<feature type="domain" description="Response regulatory" evidence="6">
    <location>
        <begin position="1"/>
        <end position="90"/>
    </location>
</feature>
<dbReference type="GO" id="GO:0000160">
    <property type="term" value="P:phosphorelay signal transduction system"/>
    <property type="evidence" value="ECO:0007669"/>
    <property type="project" value="UniProtKB-KW"/>
</dbReference>
<keyword evidence="2 5" id="KW-0597">Phosphoprotein</keyword>
<comment type="function">
    <text evidence="4">May play the central regulatory role in sporulation. It may be an element of the effector pathway responsible for the activation of sporulation genes in response to nutritional stress. Spo0A may act in concert with spo0H (a sigma factor) to control the expression of some genes that are critical to the sporulation process.</text>
</comment>
<accession>A0A7G9GHV6</accession>
<evidence type="ECO:0000313" key="7">
    <source>
        <dbReference type="EMBL" id="QNM10388.1"/>
    </source>
</evidence>
<reference evidence="7 8" key="1">
    <citation type="submission" date="2020-08" db="EMBL/GenBank/DDBJ databases">
        <authorList>
            <person name="Liu C."/>
            <person name="Sun Q."/>
        </authorList>
    </citation>
    <scope>NUCLEOTIDE SEQUENCE [LARGE SCALE GENOMIC DNA]</scope>
    <source>
        <strain evidence="7 8">NSJ-29</strain>
    </source>
</reference>
<dbReference type="Proteomes" id="UP000515860">
    <property type="component" value="Chromosome"/>
</dbReference>
<evidence type="ECO:0000256" key="3">
    <source>
        <dbReference type="ARBA" id="ARBA00023012"/>
    </source>
</evidence>
<dbReference type="EMBL" id="CP060635">
    <property type="protein sequence ID" value="QNM10388.1"/>
    <property type="molecule type" value="Genomic_DNA"/>
</dbReference>